<keyword evidence="3" id="KW-0274">FAD</keyword>
<evidence type="ECO:0000259" key="6">
    <source>
        <dbReference type="Pfam" id="PF01494"/>
    </source>
</evidence>
<dbReference type="Gene3D" id="3.50.50.60">
    <property type="entry name" value="FAD/NAD(P)-binding domain"/>
    <property type="match status" value="1"/>
</dbReference>
<sequence length="562" mass="61689">MRVLIIGAGVGGLTLAQGLHKTGIEVLVTERQTEKAENLAGYGLHIDRNGRHALRSCLPLSNWTRLQTVLSSAGTQLFFRDTQFRVLAEKDDAKLSGEPALAVERSAVGRLELRDVLLDGLDSASCGLVQWGRTFVRYEQLTDGLLRAHFSDGTWEDCDLLVGADGPKSPVRRQYMPDLDRLDLGIRAIAGRYMLDDERIQRLPTELTSGALNNIVPSGKGWMFTSAWGLGQSSPYIVWAYVVPAKDSAPILDQIPGFELRGHVLHSIKEWSHNLRELVEGSDLSTIKCLPLRTMPNLKSWKSSNVTLLGDAIHNMTPMAGMGANTALRDAEVLTRCLIDVTAGRLELVNAVRLYEAEMRAYANGALKLSTQNALNAYDGGGAQRFFFRNFLRTAQSFPALALLPYIVSSQNTDPFWALRGGGGRTWGVVTSVTVLAFKYPPIVTFYLSGGAPFGNESYWEAVKHFHAFLLNLNDSGGNMYYWLLPDLKDAQLGHVSAMIASGGFGNVSSKATIDRLMGPFVKELEAITGLPFNYTSTLSRKASTMYTATNDRPDEVGRHDA</sequence>
<keyword evidence="5" id="KW-0503">Monooxygenase</keyword>
<accession>X0HIL7</accession>
<name>X0HIL7_FUSOX</name>
<keyword evidence="4" id="KW-0560">Oxidoreductase</keyword>
<dbReference type="PRINTS" id="PR00420">
    <property type="entry name" value="RNGMNOXGNASE"/>
</dbReference>
<dbReference type="InterPro" id="IPR036188">
    <property type="entry name" value="FAD/NAD-bd_sf"/>
</dbReference>
<organism evidence="7">
    <name type="scientific">Fusarium oxysporum f. sp. conglutinans race 2 54008</name>
    <dbReference type="NCBI Taxonomy" id="1089457"/>
    <lineage>
        <taxon>Eukaryota</taxon>
        <taxon>Fungi</taxon>
        <taxon>Dikarya</taxon>
        <taxon>Ascomycota</taxon>
        <taxon>Pezizomycotina</taxon>
        <taxon>Sordariomycetes</taxon>
        <taxon>Hypocreomycetidae</taxon>
        <taxon>Hypocreales</taxon>
        <taxon>Nectriaceae</taxon>
        <taxon>Fusarium</taxon>
        <taxon>Fusarium oxysporum species complex</taxon>
    </lineage>
</organism>
<dbReference type="EMBL" id="JH658890">
    <property type="protein sequence ID" value="EXL71515.1"/>
    <property type="molecule type" value="Genomic_DNA"/>
</dbReference>
<dbReference type="InterPro" id="IPR016169">
    <property type="entry name" value="FAD-bd_PCMH_sub2"/>
</dbReference>
<comment type="cofactor">
    <cofactor evidence="1">
        <name>FAD</name>
        <dbReference type="ChEBI" id="CHEBI:57692"/>
    </cofactor>
</comment>
<evidence type="ECO:0000256" key="4">
    <source>
        <dbReference type="ARBA" id="ARBA00023002"/>
    </source>
</evidence>
<evidence type="ECO:0000256" key="3">
    <source>
        <dbReference type="ARBA" id="ARBA00022827"/>
    </source>
</evidence>
<dbReference type="Gene3D" id="3.30.465.10">
    <property type="match status" value="1"/>
</dbReference>
<dbReference type="Proteomes" id="UP000030676">
    <property type="component" value="Unassembled WGS sequence"/>
</dbReference>
<evidence type="ECO:0000313" key="7">
    <source>
        <dbReference type="EMBL" id="EXL71515.1"/>
    </source>
</evidence>
<dbReference type="GO" id="GO:0004497">
    <property type="term" value="F:monooxygenase activity"/>
    <property type="evidence" value="ECO:0007669"/>
    <property type="project" value="UniProtKB-KW"/>
</dbReference>
<dbReference type="PANTHER" id="PTHR47178:SF5">
    <property type="entry name" value="FAD-BINDING DOMAIN-CONTAINING PROTEIN"/>
    <property type="match status" value="1"/>
</dbReference>
<keyword evidence="2" id="KW-0285">Flavoprotein</keyword>
<gene>
    <name evidence="7" type="ORF">FOPG_12739</name>
</gene>
<evidence type="ECO:0000256" key="2">
    <source>
        <dbReference type="ARBA" id="ARBA00022630"/>
    </source>
</evidence>
<reference evidence="7" key="1">
    <citation type="submission" date="2011-11" db="EMBL/GenBank/DDBJ databases">
        <title>The Genome Sequence of Fusarium oxysporum PHW808.</title>
        <authorList>
            <consortium name="The Broad Institute Genome Sequencing Platform"/>
            <person name="Ma L.-J."/>
            <person name="Gale L.R."/>
            <person name="Schwartz D.C."/>
            <person name="Zhou S."/>
            <person name="Corby-Kistler H."/>
            <person name="Young S.K."/>
            <person name="Zeng Q."/>
            <person name="Gargeya S."/>
            <person name="Fitzgerald M."/>
            <person name="Haas B."/>
            <person name="Abouelleil A."/>
            <person name="Alvarado L."/>
            <person name="Arachchi H.M."/>
            <person name="Berlin A."/>
            <person name="Brown A."/>
            <person name="Chapman S.B."/>
            <person name="Chen Z."/>
            <person name="Dunbar C."/>
            <person name="Freedman E."/>
            <person name="Gearin G."/>
            <person name="Goldberg J."/>
            <person name="Griggs A."/>
            <person name="Gujja S."/>
            <person name="Heiman D."/>
            <person name="Howarth C."/>
            <person name="Larson L."/>
            <person name="Lui A."/>
            <person name="MacDonald P.J.P."/>
            <person name="Montmayeur A."/>
            <person name="Murphy C."/>
            <person name="Neiman D."/>
            <person name="Pearson M."/>
            <person name="Priest M."/>
            <person name="Roberts A."/>
            <person name="Saif S."/>
            <person name="Shea T."/>
            <person name="Shenoy N."/>
            <person name="Sisk P."/>
            <person name="Stolte C."/>
            <person name="Sykes S."/>
            <person name="Wortman J."/>
            <person name="Nusbaum C."/>
            <person name="Birren B."/>
        </authorList>
    </citation>
    <scope>NUCLEOTIDE SEQUENCE [LARGE SCALE GENOMIC DNA]</scope>
    <source>
        <strain evidence="7">54008</strain>
    </source>
</reference>
<reference evidence="7" key="2">
    <citation type="submission" date="2012-05" db="EMBL/GenBank/DDBJ databases">
        <title>The Genome Annotation of Fusarium oxysporum PHW808.</title>
        <authorList>
            <consortium name="The Broad Institute Genomics Platform"/>
            <person name="Ma L.-J."/>
            <person name="Corby-Kistler H."/>
            <person name="Broz K."/>
            <person name="Gale L.R."/>
            <person name="Jonkers W."/>
            <person name="O'Donnell K."/>
            <person name="Ploetz R."/>
            <person name="Steinberg C."/>
            <person name="Schwartz D.C."/>
            <person name="VanEtten H."/>
            <person name="Zhou S."/>
            <person name="Young S.K."/>
            <person name="Zeng Q."/>
            <person name="Gargeya S."/>
            <person name="Fitzgerald M."/>
            <person name="Abouelleil A."/>
            <person name="Alvarado L."/>
            <person name="Chapman S.B."/>
            <person name="Gainer-Dewar J."/>
            <person name="Goldberg J."/>
            <person name="Griggs A."/>
            <person name="Gujja S."/>
            <person name="Hansen M."/>
            <person name="Howarth C."/>
            <person name="Imamovic A."/>
            <person name="Ireland A."/>
            <person name="Larimer J."/>
            <person name="McCowan C."/>
            <person name="Murphy C."/>
            <person name="Pearson M."/>
            <person name="Poon T.W."/>
            <person name="Priest M."/>
            <person name="Roberts A."/>
            <person name="Saif S."/>
            <person name="Shea T."/>
            <person name="Sykes S."/>
            <person name="Wortman J."/>
            <person name="Nusbaum C."/>
            <person name="Birren B."/>
        </authorList>
    </citation>
    <scope>NUCLEOTIDE SEQUENCE</scope>
    <source>
        <strain evidence="7">54008</strain>
    </source>
</reference>
<feature type="domain" description="FAD-binding" evidence="6">
    <location>
        <begin position="2"/>
        <end position="363"/>
    </location>
</feature>
<dbReference type="PANTHER" id="PTHR47178">
    <property type="entry name" value="MONOOXYGENASE, FAD-BINDING"/>
    <property type="match status" value="1"/>
</dbReference>
<evidence type="ECO:0000256" key="5">
    <source>
        <dbReference type="ARBA" id="ARBA00023033"/>
    </source>
</evidence>
<dbReference type="GO" id="GO:0071949">
    <property type="term" value="F:FAD binding"/>
    <property type="evidence" value="ECO:0007669"/>
    <property type="project" value="InterPro"/>
</dbReference>
<dbReference type="HOGENOM" id="CLU_009665_3_0_1"/>
<dbReference type="Pfam" id="PF01494">
    <property type="entry name" value="FAD_binding_3"/>
    <property type="match status" value="1"/>
</dbReference>
<proteinExistence type="predicted"/>
<dbReference type="AlphaFoldDB" id="X0HIL7"/>
<dbReference type="SUPFAM" id="SSF51905">
    <property type="entry name" value="FAD/NAD(P)-binding domain"/>
    <property type="match status" value="1"/>
</dbReference>
<dbReference type="InterPro" id="IPR002938">
    <property type="entry name" value="FAD-bd"/>
</dbReference>
<protein>
    <recommendedName>
        <fullName evidence="6">FAD-binding domain-containing protein</fullName>
    </recommendedName>
</protein>
<dbReference type="Gene3D" id="3.40.462.20">
    <property type="match status" value="1"/>
</dbReference>
<dbReference type="OrthoDB" id="655030at2759"/>
<evidence type="ECO:0000256" key="1">
    <source>
        <dbReference type="ARBA" id="ARBA00001974"/>
    </source>
</evidence>